<keyword evidence="5" id="KW-1185">Reference proteome</keyword>
<dbReference type="InterPro" id="IPR036291">
    <property type="entry name" value="NAD(P)-bd_dom_sf"/>
</dbReference>
<sequence>METRQLRIGMIGLDTSHCDAFAKLLNDDQWQHHIPGARLTAAFPAGSPDMEMSISRVGKFSDSLREQYGVRIVDSVAELAEQTDGILLTSVDGRVHLEQFRQLLPYKLPVFVDKPFATTAADAEQMLRLAEEHGIPLMTCSMLRYAEELTQALELTDRGKVTGIDCYGPFYLEETAPGLFWYGIHCVEMLYRAFGAGCSHVTATTRGDHDIIVAEWKDGRLAALRGNRVGNTRFGAVVHHEKNSLPIDPRKGRPMNAILLESILEMFRTGISPIDPAESLEIIRFIEAVNESREHGKTVSL</sequence>
<dbReference type="GO" id="GO:0016491">
    <property type="term" value="F:oxidoreductase activity"/>
    <property type="evidence" value="ECO:0007669"/>
    <property type="project" value="UniProtKB-KW"/>
</dbReference>
<comment type="caution">
    <text evidence="4">The sequence shown here is derived from an EMBL/GenBank/DDBJ whole genome shotgun (WGS) entry which is preliminary data.</text>
</comment>
<feature type="domain" description="Gfo/Idh/MocA-like oxidoreductase N-terminal" evidence="3">
    <location>
        <begin position="30"/>
        <end position="138"/>
    </location>
</feature>
<dbReference type="InterPro" id="IPR000683">
    <property type="entry name" value="Gfo/Idh/MocA-like_OxRdtase_N"/>
</dbReference>
<gene>
    <name evidence="4" type="ORF">FE784_12695</name>
</gene>
<name>A0A5C4TAY4_9BACL</name>
<dbReference type="EMBL" id="VDCQ01000014">
    <property type="protein sequence ID" value="TNJ66042.1"/>
    <property type="molecule type" value="Genomic_DNA"/>
</dbReference>
<dbReference type="AlphaFoldDB" id="A0A5C4TAY4"/>
<dbReference type="SUPFAM" id="SSF51735">
    <property type="entry name" value="NAD(P)-binding Rossmann-fold domains"/>
    <property type="match status" value="1"/>
</dbReference>
<evidence type="ECO:0000256" key="2">
    <source>
        <dbReference type="ARBA" id="ARBA00023002"/>
    </source>
</evidence>
<dbReference type="OrthoDB" id="128220at2"/>
<protein>
    <submittedName>
        <fullName evidence="4">Gfo/Idh/MocA family oxidoreductase</fullName>
    </submittedName>
</protein>
<comment type="similarity">
    <text evidence="1">Belongs to the Gfo/Idh/MocA family.</text>
</comment>
<accession>A0A5C4TAY4</accession>
<dbReference type="Proteomes" id="UP000307943">
    <property type="component" value="Unassembled WGS sequence"/>
</dbReference>
<dbReference type="PANTHER" id="PTHR43708:SF5">
    <property type="entry name" value="CONSERVED EXPRESSED OXIDOREDUCTASE (EUROFUNG)-RELATED"/>
    <property type="match status" value="1"/>
</dbReference>
<reference evidence="4 5" key="1">
    <citation type="submission" date="2019-05" db="EMBL/GenBank/DDBJ databases">
        <title>We sequenced the genome of Paenibacillus hemerocallicola KCTC 33185 for further insight into its adaptation and study the phylogeny of Paenibacillus.</title>
        <authorList>
            <person name="Narsing Rao M.P."/>
        </authorList>
    </citation>
    <scope>NUCLEOTIDE SEQUENCE [LARGE SCALE GENOMIC DNA]</scope>
    <source>
        <strain evidence="4 5">KCTC 33185</strain>
    </source>
</reference>
<dbReference type="Gene3D" id="3.30.360.10">
    <property type="entry name" value="Dihydrodipicolinate Reductase, domain 2"/>
    <property type="match status" value="1"/>
</dbReference>
<dbReference type="PANTHER" id="PTHR43708">
    <property type="entry name" value="CONSERVED EXPRESSED OXIDOREDUCTASE (EUROFUNG)"/>
    <property type="match status" value="1"/>
</dbReference>
<dbReference type="GO" id="GO:0000166">
    <property type="term" value="F:nucleotide binding"/>
    <property type="evidence" value="ECO:0007669"/>
    <property type="project" value="InterPro"/>
</dbReference>
<dbReference type="Gene3D" id="3.40.50.720">
    <property type="entry name" value="NAD(P)-binding Rossmann-like Domain"/>
    <property type="match status" value="1"/>
</dbReference>
<proteinExistence type="inferred from homology"/>
<evidence type="ECO:0000313" key="5">
    <source>
        <dbReference type="Proteomes" id="UP000307943"/>
    </source>
</evidence>
<dbReference type="InterPro" id="IPR051317">
    <property type="entry name" value="Gfo/Idh/MocA_oxidoreduct"/>
</dbReference>
<evidence type="ECO:0000259" key="3">
    <source>
        <dbReference type="Pfam" id="PF01408"/>
    </source>
</evidence>
<evidence type="ECO:0000313" key="4">
    <source>
        <dbReference type="EMBL" id="TNJ66042.1"/>
    </source>
</evidence>
<organism evidence="4 5">
    <name type="scientific">Paenibacillus hemerocallicola</name>
    <dbReference type="NCBI Taxonomy" id="1172614"/>
    <lineage>
        <taxon>Bacteria</taxon>
        <taxon>Bacillati</taxon>
        <taxon>Bacillota</taxon>
        <taxon>Bacilli</taxon>
        <taxon>Bacillales</taxon>
        <taxon>Paenibacillaceae</taxon>
        <taxon>Paenibacillus</taxon>
    </lineage>
</organism>
<dbReference type="Pfam" id="PF01408">
    <property type="entry name" value="GFO_IDH_MocA"/>
    <property type="match status" value="1"/>
</dbReference>
<keyword evidence="2" id="KW-0560">Oxidoreductase</keyword>
<evidence type="ECO:0000256" key="1">
    <source>
        <dbReference type="ARBA" id="ARBA00010928"/>
    </source>
</evidence>